<organism evidence="1 2">
    <name type="scientific">Liquorilactobacillus hordei</name>
    <dbReference type="NCBI Taxonomy" id="468911"/>
    <lineage>
        <taxon>Bacteria</taxon>
        <taxon>Bacillati</taxon>
        <taxon>Bacillota</taxon>
        <taxon>Bacilli</taxon>
        <taxon>Lactobacillales</taxon>
        <taxon>Lactobacillaceae</taxon>
        <taxon>Liquorilactobacillus</taxon>
    </lineage>
</organism>
<proteinExistence type="predicted"/>
<reference evidence="1 2" key="1">
    <citation type="submission" date="2016-11" db="EMBL/GenBank/DDBJ databases">
        <title>Interaction between Lactobacillus species and yeast in water kefir.</title>
        <authorList>
            <person name="Behr J."/>
            <person name="Xu D."/>
            <person name="Vogel R.F."/>
        </authorList>
    </citation>
    <scope>NUCLEOTIDE SEQUENCE [LARGE SCALE GENOMIC DNA]</scope>
    <source>
        <strain evidence="1 2">TMW 1.1822</strain>
    </source>
</reference>
<dbReference type="RefSeq" id="WP_141055393.1">
    <property type="nucleotide sequence ID" value="NZ_CP018176.1"/>
</dbReference>
<dbReference type="AlphaFoldDB" id="A0A3Q8CDE9"/>
<evidence type="ECO:0000313" key="2">
    <source>
        <dbReference type="Proteomes" id="UP000314960"/>
    </source>
</evidence>
<dbReference type="Proteomes" id="UP000314960">
    <property type="component" value="Chromosome"/>
</dbReference>
<dbReference type="KEGG" id="lhw:BSQ49_11410"/>
<dbReference type="EMBL" id="CP018176">
    <property type="protein sequence ID" value="AUJ30738.1"/>
    <property type="molecule type" value="Genomic_DNA"/>
</dbReference>
<protein>
    <submittedName>
        <fullName evidence="1">Uncharacterized protein</fullName>
    </submittedName>
</protein>
<accession>A0A3Q8CDE9</accession>
<evidence type="ECO:0000313" key="1">
    <source>
        <dbReference type="EMBL" id="AUJ30738.1"/>
    </source>
</evidence>
<name>A0A3Q8CDE9_9LACO</name>
<gene>
    <name evidence="1" type="ORF">BSQ49_11410</name>
</gene>
<sequence length="78" mass="8570">MAVKTKEVKVNGWSIITNENSNVLVNDTGIVGVTSPTDITDIIVIILKDNEVELGRMFYGAKVKASTNKEVTILFDEE</sequence>